<name>A0A0P0AAQ3_9RHOB</name>
<dbReference type="Proteomes" id="UP000064920">
    <property type="component" value="Chromosome"/>
</dbReference>
<dbReference type="PATRIC" id="fig|1397108.4.peg.1867"/>
<dbReference type="Pfam" id="PF13704">
    <property type="entry name" value="Glyco_tranf_2_4"/>
    <property type="match status" value="1"/>
</dbReference>
<accession>A0A0P0AAQ3</accession>
<dbReference type="EMBL" id="CP012023">
    <property type="protein sequence ID" value="ALI55775.1"/>
    <property type="molecule type" value="Genomic_DNA"/>
</dbReference>
<dbReference type="KEGG" id="cmar:IMCC12053_1828"/>
<dbReference type="Gene3D" id="3.90.550.10">
    <property type="entry name" value="Spore Coat Polysaccharide Biosynthesis Protein SpsA, Chain A"/>
    <property type="match status" value="1"/>
</dbReference>
<dbReference type="CDD" id="cd00761">
    <property type="entry name" value="Glyco_tranf_GTA_type"/>
    <property type="match status" value="1"/>
</dbReference>
<dbReference type="STRING" id="1397108.IMCC12053_1828"/>
<proteinExistence type="predicted"/>
<dbReference type="RefSeq" id="WP_062218272.1">
    <property type="nucleotide sequence ID" value="NZ_CP012023.1"/>
</dbReference>
<dbReference type="InterPro" id="IPR029044">
    <property type="entry name" value="Nucleotide-diphossugar_trans"/>
</dbReference>
<gene>
    <name evidence="1" type="ORF">IMCC12053_1828</name>
</gene>
<reference evidence="1 2" key="1">
    <citation type="submission" date="2015-05" db="EMBL/GenBank/DDBJ databases">
        <authorList>
            <person name="Wang D.B."/>
            <person name="Wang M."/>
        </authorList>
    </citation>
    <scope>NUCLEOTIDE SEQUENCE [LARGE SCALE GENOMIC DNA]</scope>
    <source>
        <strain evidence="1 2">IMCC 12053</strain>
    </source>
</reference>
<keyword evidence="2" id="KW-1185">Reference proteome</keyword>
<evidence type="ECO:0000313" key="2">
    <source>
        <dbReference type="Proteomes" id="UP000064920"/>
    </source>
</evidence>
<dbReference type="AlphaFoldDB" id="A0A0P0AAQ3"/>
<protein>
    <submittedName>
        <fullName evidence="1">Uncharacterized protein</fullName>
    </submittedName>
</protein>
<dbReference type="SUPFAM" id="SSF53448">
    <property type="entry name" value="Nucleotide-diphospho-sugar transferases"/>
    <property type="match status" value="1"/>
</dbReference>
<organism evidence="1 2">
    <name type="scientific">Celeribacter marinus</name>
    <dbReference type="NCBI Taxonomy" id="1397108"/>
    <lineage>
        <taxon>Bacteria</taxon>
        <taxon>Pseudomonadati</taxon>
        <taxon>Pseudomonadota</taxon>
        <taxon>Alphaproteobacteria</taxon>
        <taxon>Rhodobacterales</taxon>
        <taxon>Roseobacteraceae</taxon>
        <taxon>Celeribacter</taxon>
    </lineage>
</organism>
<sequence>MGHYFQAYMMRQLRRHLIWRSFRSRRQLTAITNRTSVIGDDAILAVSVVRNEAQRLPYFLDYYRDLGVTHFLIVDNDSDDGTTALLAQMRDVSLWETKASYKASRFGLDWANWLLMRYCNDKWCLTVDADELFVYPDVQARKLPDLCRFLDQTGTPAMGALMLDLYPQGPIGAVRYTAGQDPRDVLTHFDPTPYRATRQQPRGNLWLQGGARERVFFADTPEKGPTLNKLPLVRWNWRYAYINSTHSLLPPSLNALYDGPSDPRLTGVLLHTKFLPNVIEKSREEKNRNQHFRDPSAFQGYYDSIVDSPDLMGDISVPYEGVDQLESLDLMSRGAWGCGDSAR</sequence>
<evidence type="ECO:0000313" key="1">
    <source>
        <dbReference type="EMBL" id="ALI55775.1"/>
    </source>
</evidence>